<protein>
    <submittedName>
        <fullName evidence="1">Uncharacterized protein</fullName>
    </submittedName>
</protein>
<dbReference type="Pfam" id="PF21030">
    <property type="entry name" value="WDR93"/>
    <property type="match status" value="1"/>
</dbReference>
<dbReference type="EMBL" id="LWCA01001026">
    <property type="protein sequence ID" value="OAF66130.1"/>
    <property type="molecule type" value="Genomic_DNA"/>
</dbReference>
<comment type="caution">
    <text evidence="1">The sequence shown here is derived from an EMBL/GenBank/DDBJ whole genome shotgun (WGS) entry which is preliminary data.</text>
</comment>
<reference evidence="1 2" key="1">
    <citation type="submission" date="2016-04" db="EMBL/GenBank/DDBJ databases">
        <title>The genome of Intoshia linei affirms orthonectids as highly simplified spiralians.</title>
        <authorList>
            <person name="Mikhailov K.V."/>
            <person name="Slusarev G.S."/>
            <person name="Nikitin M.A."/>
            <person name="Logacheva M.D."/>
            <person name="Penin A."/>
            <person name="Aleoshin V."/>
            <person name="Panchin Y.V."/>
        </authorList>
    </citation>
    <scope>NUCLEOTIDE SEQUENCE [LARGE SCALE GENOMIC DNA]</scope>
    <source>
        <strain evidence="1">Intl2013</strain>
        <tissue evidence="1">Whole animal</tissue>
    </source>
</reference>
<evidence type="ECO:0000313" key="1">
    <source>
        <dbReference type="EMBL" id="OAF66130.1"/>
    </source>
</evidence>
<proteinExistence type="predicted"/>
<evidence type="ECO:0000313" key="2">
    <source>
        <dbReference type="Proteomes" id="UP000078046"/>
    </source>
</evidence>
<accession>A0A177AWB5</accession>
<gene>
    <name evidence="1" type="ORF">A3Q56_06158</name>
</gene>
<dbReference type="AlphaFoldDB" id="A0A177AWB5"/>
<dbReference type="Proteomes" id="UP000078046">
    <property type="component" value="Unassembled WGS sequence"/>
</dbReference>
<organism evidence="1 2">
    <name type="scientific">Intoshia linei</name>
    <dbReference type="NCBI Taxonomy" id="1819745"/>
    <lineage>
        <taxon>Eukaryota</taxon>
        <taxon>Metazoa</taxon>
        <taxon>Spiralia</taxon>
        <taxon>Lophotrochozoa</taxon>
        <taxon>Mesozoa</taxon>
        <taxon>Orthonectida</taxon>
        <taxon>Rhopaluridae</taxon>
        <taxon>Intoshia</taxon>
    </lineage>
</organism>
<keyword evidence="2" id="KW-1185">Reference proteome</keyword>
<dbReference type="SUPFAM" id="SSF50978">
    <property type="entry name" value="WD40 repeat-like"/>
    <property type="match status" value="1"/>
</dbReference>
<dbReference type="OrthoDB" id="547231at2759"/>
<dbReference type="InterPro" id="IPR036322">
    <property type="entry name" value="WD40_repeat_dom_sf"/>
</dbReference>
<sequence length="379" mass="43349">MEPEKHTIKPVLPQPYRLIDEIVNKILSSTILKIQENEISTVQKTRTLYAQTTRHTTFEIDIPEKCLAIFSLSNVIICGTCNGLSIYNCETNDLIFTSNQSDVNIVFINAIELSNFHIFISAFDDFGKIYLYIYAIDKLFYLKDIDLNNDKSTVSNVDISKDLSNIVVTYLDMETNLHYLMVYTIPLFNWLREIDTNLNLVKSRLEILKSNESEPNTPILEEASSIRQNSIGNTNSPFTDQSLNQTTEEIYSFTKISLLFNLTTPGLLKGNNASNIINNHIKNKDSNINANGIPHGANHILSDQHLKNRNFIFEKDYKKYMQYLPKSNLNGNLKIPITRFVPPGKLIKSYENRGLIAVWTNHNGVYFYAFNKAKKGNII</sequence>
<dbReference type="InterPro" id="IPR049547">
    <property type="entry name" value="WDR93_beta-prop"/>
</dbReference>
<name>A0A177AWB5_9BILA</name>